<accession>A0ABR9R8J9</accession>
<dbReference type="Gene3D" id="3.30.70.100">
    <property type="match status" value="1"/>
</dbReference>
<dbReference type="RefSeq" id="WP_101693605.1">
    <property type="nucleotide sequence ID" value="NZ_AP031438.1"/>
</dbReference>
<feature type="domain" description="ABM" evidence="1">
    <location>
        <begin position="16"/>
        <end position="73"/>
    </location>
</feature>
<evidence type="ECO:0000259" key="1">
    <source>
        <dbReference type="Pfam" id="PF03992"/>
    </source>
</evidence>
<dbReference type="Pfam" id="PF03992">
    <property type="entry name" value="ABM"/>
    <property type="match status" value="1"/>
</dbReference>
<sequence length="114" mass="13469">MELKVYDKPQFIEELVFRIAPGQVERYLELEQEIFSEPLSHRAGFLGAETWVSKDHEGEVTSLYFWESEEAYHNLDQVWLGGQKDKMGQLMGEDAVFVRAGHVSDRRFRVREYR</sequence>
<evidence type="ECO:0000313" key="2">
    <source>
        <dbReference type="EMBL" id="MBE5055014.1"/>
    </source>
</evidence>
<dbReference type="InterPro" id="IPR011008">
    <property type="entry name" value="Dimeric_a/b-barrel"/>
</dbReference>
<dbReference type="SUPFAM" id="SSF54909">
    <property type="entry name" value="Dimeric alpha+beta barrel"/>
    <property type="match status" value="1"/>
</dbReference>
<organism evidence="2 3">
    <name type="scientific">Pseudoflavonifractor gallinarum</name>
    <dbReference type="NCBI Taxonomy" id="2779352"/>
    <lineage>
        <taxon>Bacteria</taxon>
        <taxon>Bacillati</taxon>
        <taxon>Bacillota</taxon>
        <taxon>Clostridia</taxon>
        <taxon>Eubacteriales</taxon>
        <taxon>Oscillospiraceae</taxon>
        <taxon>Pseudoflavonifractor</taxon>
    </lineage>
</organism>
<comment type="caution">
    <text evidence="2">The sequence shown here is derived from an EMBL/GenBank/DDBJ whole genome shotgun (WGS) entry which is preliminary data.</text>
</comment>
<dbReference type="Proteomes" id="UP000806211">
    <property type="component" value="Unassembled WGS sequence"/>
</dbReference>
<protein>
    <submittedName>
        <fullName evidence="2">TIGR03792 family protein</fullName>
    </submittedName>
</protein>
<evidence type="ECO:0000313" key="3">
    <source>
        <dbReference type="Proteomes" id="UP000806211"/>
    </source>
</evidence>
<dbReference type="EMBL" id="JADCKF010000002">
    <property type="protein sequence ID" value="MBE5055014.1"/>
    <property type="molecule type" value="Genomic_DNA"/>
</dbReference>
<dbReference type="NCBIfam" id="TIGR03792">
    <property type="entry name" value="TIGR03792 family protein"/>
    <property type="match status" value="1"/>
</dbReference>
<gene>
    <name evidence="2" type="ORF">INF37_03235</name>
</gene>
<dbReference type="InterPro" id="IPR007138">
    <property type="entry name" value="ABM_dom"/>
</dbReference>
<reference evidence="2 3" key="1">
    <citation type="submission" date="2020-10" db="EMBL/GenBank/DDBJ databases">
        <title>ChiBAC.</title>
        <authorList>
            <person name="Zenner C."/>
            <person name="Hitch T.C.A."/>
            <person name="Clavel T."/>
        </authorList>
    </citation>
    <scope>NUCLEOTIDE SEQUENCE [LARGE SCALE GENOMIC DNA]</scope>
    <source>
        <strain evidence="2 3">DSM 107456</strain>
    </source>
</reference>
<dbReference type="InterPro" id="IPR022512">
    <property type="entry name" value="CHP03792"/>
</dbReference>
<name>A0ABR9R8J9_9FIRM</name>
<keyword evidence="3" id="KW-1185">Reference proteome</keyword>
<proteinExistence type="predicted"/>